<keyword evidence="3" id="KW-1185">Reference proteome</keyword>
<dbReference type="Proteomes" id="UP001149411">
    <property type="component" value="Unassembled WGS sequence"/>
</dbReference>
<keyword evidence="1" id="KW-0812">Transmembrane</keyword>
<accession>A0A9Q4C5G8</accession>
<evidence type="ECO:0000313" key="3">
    <source>
        <dbReference type="Proteomes" id="UP001149411"/>
    </source>
</evidence>
<comment type="caution">
    <text evidence="2">The sequence shown here is derived from an EMBL/GenBank/DDBJ whole genome shotgun (WGS) entry which is preliminary data.</text>
</comment>
<evidence type="ECO:0000256" key="1">
    <source>
        <dbReference type="SAM" id="Phobius"/>
    </source>
</evidence>
<dbReference type="AlphaFoldDB" id="A0A9Q4C5G8"/>
<keyword evidence="1" id="KW-0472">Membrane</keyword>
<name>A0A9Q4C5G8_9EURY</name>
<dbReference type="EMBL" id="RKLV01000007">
    <property type="protein sequence ID" value="MCX2819299.1"/>
    <property type="molecule type" value="Genomic_DNA"/>
</dbReference>
<reference evidence="2" key="1">
    <citation type="submission" date="2022-09" db="EMBL/GenBank/DDBJ databases">
        <title>Haloadaptaus new haloarchaeum isolated from saline soil.</title>
        <authorList>
            <person name="Duran-Viseras A."/>
            <person name="Sanchez-Porro C."/>
            <person name="Ventosa A."/>
        </authorList>
    </citation>
    <scope>NUCLEOTIDE SEQUENCE</scope>
    <source>
        <strain evidence="2">F3-133</strain>
    </source>
</reference>
<organism evidence="2 3">
    <name type="scientific">Halorutilus salinus</name>
    <dbReference type="NCBI Taxonomy" id="2487751"/>
    <lineage>
        <taxon>Archaea</taxon>
        <taxon>Methanobacteriati</taxon>
        <taxon>Methanobacteriota</taxon>
        <taxon>Stenosarchaea group</taxon>
        <taxon>Halobacteria</taxon>
        <taxon>Halorutilales</taxon>
        <taxon>Halorutilaceae</taxon>
        <taxon>Halorutilus</taxon>
    </lineage>
</organism>
<proteinExistence type="predicted"/>
<evidence type="ECO:0000313" key="2">
    <source>
        <dbReference type="EMBL" id="MCX2819299.1"/>
    </source>
</evidence>
<gene>
    <name evidence="2" type="ORF">EGH25_08030</name>
</gene>
<protein>
    <submittedName>
        <fullName evidence="2">Uncharacterized protein</fullName>
    </submittedName>
</protein>
<feature type="transmembrane region" description="Helical" evidence="1">
    <location>
        <begin position="24"/>
        <end position="42"/>
    </location>
</feature>
<keyword evidence="1" id="KW-1133">Transmembrane helix</keyword>
<sequence length="194" mass="20013">MPTFGDIFEAIFDFVTKGGLKKTVIGLMVLSLVAVSGAYLVYPQTTTSVALSAVGATPEGQFEPPAIEGNDTVGYVGQFSGGGGPTNVPVEGEIRAEVNFGTGRVVATAQGDSVSEGYLEGEVGTRTGETNGTGAVNAFGLTGIEFNFEGEYSQDGSVAEGTWKTVSGSEMSGDGTWRIERVEDGTVDISENSD</sequence>
<dbReference type="RefSeq" id="WP_266087450.1">
    <property type="nucleotide sequence ID" value="NZ_RKLV01000007.1"/>
</dbReference>